<keyword evidence="9" id="KW-0961">Cell wall biogenesis/degradation</keyword>
<comment type="subcellular location">
    <subcellularLocation>
        <location evidence="1">Membrane</location>
        <topology evidence="1">Single-pass type II membrane protein</topology>
    </subcellularLocation>
</comment>
<evidence type="ECO:0000256" key="6">
    <source>
        <dbReference type="ARBA" id="ARBA00022968"/>
    </source>
</evidence>
<organism evidence="10 11">
    <name type="scientific">Candida oxycetoniae</name>
    <dbReference type="NCBI Taxonomy" id="497107"/>
    <lineage>
        <taxon>Eukaryota</taxon>
        <taxon>Fungi</taxon>
        <taxon>Dikarya</taxon>
        <taxon>Ascomycota</taxon>
        <taxon>Saccharomycotina</taxon>
        <taxon>Pichiomycetes</taxon>
        <taxon>Debaryomycetaceae</taxon>
        <taxon>Candida/Lodderomyces clade</taxon>
        <taxon>Candida</taxon>
    </lineage>
</organism>
<keyword evidence="7" id="KW-1133">Transmembrane helix</keyword>
<sequence length="524" mass="60627">MFIVTMAIDTLPHYQRLLESEKQAPFPLSDSFLENTEFDSISLRTFTDPYPLIVGKPQTYAFEANFMCSELEFEDTFEKSSQVYLNADFEYFLMKLNEIKEYSKLLTQARKRFKPTIPEKHQWFRFGGSSVWLPNLGVHYMVSRVLYSPSGIPNKAYVSFLYIQIFDQNWKELPKGTKFTIPFEERKTLYHTNIDGTFQTYQSDPKLNFKVVEYPQVLPIPIDYSLHTSSGKYYYGPEDPRIILRSNPFGFDEPLIVFNMKDLKLAKRTMFRYLPFSNNLQVFRKRNEPYAYIEKNWTPFLTPLPLANLPAAIINQLNIPSNRQVYLGWARAHLNNCGCGESMYRPNMVLLVEDYDKESDKFYYKMGDVSSYFDFGAHVPPWSDHSQVDQGTGDEASIENLQCHGRNVLIPNSIAYWEISSVSKNDKTYYHFKDLTVSSADALLFNDYMGVTLSGADQDVSIVHLRGLLNYVIKLPSLFDEETVVSSNDGLLLRGSDWNNKCAMYSSKEFCKEYGLRYGGGNTD</sequence>
<dbReference type="GO" id="GO:0000030">
    <property type="term" value="F:mannosyltransferase activity"/>
    <property type="evidence" value="ECO:0007669"/>
    <property type="project" value="InterPro"/>
</dbReference>
<evidence type="ECO:0000256" key="4">
    <source>
        <dbReference type="ARBA" id="ARBA00022679"/>
    </source>
</evidence>
<protein>
    <submittedName>
        <fullName evidence="10">BMT4</fullName>
    </submittedName>
</protein>
<evidence type="ECO:0000256" key="2">
    <source>
        <dbReference type="ARBA" id="ARBA00009486"/>
    </source>
</evidence>
<keyword evidence="4" id="KW-0808">Transferase</keyword>
<dbReference type="GO" id="GO:0071555">
    <property type="term" value="P:cell wall organization"/>
    <property type="evidence" value="ECO:0007669"/>
    <property type="project" value="UniProtKB-KW"/>
</dbReference>
<accession>A0AAI9SZX0</accession>
<keyword evidence="11" id="KW-1185">Reference proteome</keyword>
<evidence type="ECO:0000256" key="9">
    <source>
        <dbReference type="ARBA" id="ARBA00023316"/>
    </source>
</evidence>
<evidence type="ECO:0000256" key="5">
    <source>
        <dbReference type="ARBA" id="ARBA00022692"/>
    </source>
</evidence>
<reference evidence="10" key="1">
    <citation type="journal article" date="2022" name="DNA Res.">
        <title>Genome analysis of five recently described species of the CUG-Ser clade uncovers Candida theae as a new hybrid lineage with pathogenic potential in the Candida parapsilosis species complex.</title>
        <authorList>
            <person name="Mixao V."/>
            <person name="Del Olmo V."/>
            <person name="Hegedusova E."/>
            <person name="Saus E."/>
            <person name="Pryszcz L."/>
            <person name="Cillingova A."/>
            <person name="Nosek J."/>
            <person name="Gabaldon T."/>
        </authorList>
    </citation>
    <scope>NUCLEOTIDE SEQUENCE</scope>
    <source>
        <strain evidence="10">CBS 10844</strain>
    </source>
</reference>
<evidence type="ECO:0000313" key="10">
    <source>
        <dbReference type="EMBL" id="KAI3405656.2"/>
    </source>
</evidence>
<dbReference type="GO" id="GO:0016020">
    <property type="term" value="C:membrane"/>
    <property type="evidence" value="ECO:0007669"/>
    <property type="project" value="UniProtKB-SubCell"/>
</dbReference>
<keyword evidence="6" id="KW-0735">Signal-anchor</keyword>
<evidence type="ECO:0000256" key="3">
    <source>
        <dbReference type="ARBA" id="ARBA00022676"/>
    </source>
</evidence>
<evidence type="ECO:0000256" key="7">
    <source>
        <dbReference type="ARBA" id="ARBA00022989"/>
    </source>
</evidence>
<dbReference type="RefSeq" id="XP_049181401.1">
    <property type="nucleotide sequence ID" value="XM_049322822.1"/>
</dbReference>
<keyword evidence="8" id="KW-0472">Membrane</keyword>
<dbReference type="Proteomes" id="UP001202479">
    <property type="component" value="Unassembled WGS sequence"/>
</dbReference>
<keyword evidence="5" id="KW-0812">Transmembrane</keyword>
<evidence type="ECO:0000313" key="11">
    <source>
        <dbReference type="Proteomes" id="UP001202479"/>
    </source>
</evidence>
<comment type="caution">
    <text evidence="10">The sequence shown here is derived from an EMBL/GenBank/DDBJ whole genome shotgun (WGS) entry which is preliminary data.</text>
</comment>
<evidence type="ECO:0000256" key="1">
    <source>
        <dbReference type="ARBA" id="ARBA00004606"/>
    </source>
</evidence>
<keyword evidence="3" id="KW-0328">Glycosyltransferase</keyword>
<dbReference type="GeneID" id="73379291"/>
<name>A0AAI9SZX0_9ASCO</name>
<dbReference type="AlphaFoldDB" id="A0AAI9SZX0"/>
<dbReference type="Pfam" id="PF12141">
    <property type="entry name" value="BMT"/>
    <property type="match status" value="2"/>
</dbReference>
<dbReference type="InterPro" id="IPR021988">
    <property type="entry name" value="BMT1"/>
</dbReference>
<gene>
    <name evidence="10" type="ORF">KGF56_001674</name>
</gene>
<evidence type="ECO:0000256" key="8">
    <source>
        <dbReference type="ARBA" id="ARBA00023136"/>
    </source>
</evidence>
<comment type="similarity">
    <text evidence="2">Belongs to the BMT family.</text>
</comment>
<dbReference type="EMBL" id="JAHUZD010000028">
    <property type="protein sequence ID" value="KAI3405656.2"/>
    <property type="molecule type" value="Genomic_DNA"/>
</dbReference>
<proteinExistence type="inferred from homology"/>